<reference evidence="2" key="1">
    <citation type="submission" date="2017-09" db="EMBL/GenBank/DDBJ databases">
        <title>Depth-based differentiation of microbial function through sediment-hosted aquifers and enrichment of novel symbionts in the deep terrestrial subsurface.</title>
        <authorList>
            <person name="Probst A.J."/>
            <person name="Ladd B."/>
            <person name="Jarett J.K."/>
            <person name="Geller-Mcgrath D.E."/>
            <person name="Sieber C.M.K."/>
            <person name="Emerson J.B."/>
            <person name="Anantharaman K."/>
            <person name="Thomas B.C."/>
            <person name="Malmstrom R."/>
            <person name="Stieglmeier M."/>
            <person name="Klingl A."/>
            <person name="Woyke T."/>
            <person name="Ryan C.M."/>
            <person name="Banfield J.F."/>
        </authorList>
    </citation>
    <scope>NUCLEOTIDE SEQUENCE [LARGE SCALE GENOMIC DNA]</scope>
</reference>
<dbReference type="Proteomes" id="UP000229080">
    <property type="component" value="Unassembled WGS sequence"/>
</dbReference>
<organism evidence="1 2">
    <name type="scientific">Candidatus Portnoybacteria bacterium CG09_land_8_20_14_0_10_44_13</name>
    <dbReference type="NCBI Taxonomy" id="1974811"/>
    <lineage>
        <taxon>Bacteria</taxon>
        <taxon>Candidatus Portnoyibacteriota</taxon>
    </lineage>
</organism>
<proteinExistence type="predicted"/>
<gene>
    <name evidence="1" type="ORF">COT61_04015</name>
</gene>
<dbReference type="EMBL" id="PEZF01000133">
    <property type="protein sequence ID" value="PIS16425.1"/>
    <property type="molecule type" value="Genomic_DNA"/>
</dbReference>
<protein>
    <submittedName>
        <fullName evidence="1">Uncharacterized protein</fullName>
    </submittedName>
</protein>
<dbReference type="AlphaFoldDB" id="A0A2H0WUX7"/>
<name>A0A2H0WUX7_9BACT</name>
<accession>A0A2H0WUX7</accession>
<evidence type="ECO:0000313" key="1">
    <source>
        <dbReference type="EMBL" id="PIS16425.1"/>
    </source>
</evidence>
<evidence type="ECO:0000313" key="2">
    <source>
        <dbReference type="Proteomes" id="UP000229080"/>
    </source>
</evidence>
<comment type="caution">
    <text evidence="1">The sequence shown here is derived from an EMBL/GenBank/DDBJ whole genome shotgun (WGS) entry which is preliminary data.</text>
</comment>
<sequence>MKEMPKSVKEFSEKMAKEGYALLGPCRKYRENDRVLTEEEIKAYVVATQERFKASWDKITRLILTAGAARLYFEGPAAEIFGEITKDDLVVAYDLDFDDGTSLNDTPTVFIYCRVKRTDEVNKIVN</sequence>